<protein>
    <submittedName>
        <fullName evidence="1">Uncharacterized protein</fullName>
    </submittedName>
</protein>
<reference evidence="1" key="1">
    <citation type="submission" date="2023-05" db="EMBL/GenBank/DDBJ databases">
        <title>Nepenthes gracilis genome sequencing.</title>
        <authorList>
            <person name="Fukushima K."/>
        </authorList>
    </citation>
    <scope>NUCLEOTIDE SEQUENCE</scope>
    <source>
        <strain evidence="1">SING2019-196</strain>
    </source>
</reference>
<dbReference type="EMBL" id="BSYO01000002">
    <property type="protein sequence ID" value="GMH00927.1"/>
    <property type="molecule type" value="Genomic_DNA"/>
</dbReference>
<accession>A0AAD3P7P1</accession>
<dbReference type="AlphaFoldDB" id="A0AAD3P7P1"/>
<evidence type="ECO:0000313" key="2">
    <source>
        <dbReference type="Proteomes" id="UP001279734"/>
    </source>
</evidence>
<evidence type="ECO:0000313" key="1">
    <source>
        <dbReference type="EMBL" id="GMH00927.1"/>
    </source>
</evidence>
<organism evidence="1 2">
    <name type="scientific">Nepenthes gracilis</name>
    <name type="common">Slender pitcher plant</name>
    <dbReference type="NCBI Taxonomy" id="150966"/>
    <lineage>
        <taxon>Eukaryota</taxon>
        <taxon>Viridiplantae</taxon>
        <taxon>Streptophyta</taxon>
        <taxon>Embryophyta</taxon>
        <taxon>Tracheophyta</taxon>
        <taxon>Spermatophyta</taxon>
        <taxon>Magnoliopsida</taxon>
        <taxon>eudicotyledons</taxon>
        <taxon>Gunneridae</taxon>
        <taxon>Pentapetalae</taxon>
        <taxon>Caryophyllales</taxon>
        <taxon>Nepenthaceae</taxon>
        <taxon>Nepenthes</taxon>
    </lineage>
</organism>
<sequence>MDGCFHAQGVPSTSSASFRDVVTCANKQHILQQEGGSSYSLRKRFQAAKNEQLKIKVPLAPEKEWEGGGFKGNHLGNNGAFSASTWTISNEQKGNSC</sequence>
<keyword evidence="2" id="KW-1185">Reference proteome</keyword>
<proteinExistence type="predicted"/>
<comment type="caution">
    <text evidence="1">The sequence shown here is derived from an EMBL/GenBank/DDBJ whole genome shotgun (WGS) entry which is preliminary data.</text>
</comment>
<name>A0AAD3P7P1_NEPGR</name>
<gene>
    <name evidence="1" type="ORF">Nepgr_002766</name>
</gene>
<dbReference type="Proteomes" id="UP001279734">
    <property type="component" value="Unassembled WGS sequence"/>
</dbReference>